<keyword evidence="1" id="KW-0472">Membrane</keyword>
<keyword evidence="1" id="KW-0812">Transmembrane</keyword>
<name>A0ABT8WGH9_9FLAO</name>
<dbReference type="EMBL" id="JAUOEK010000184">
    <property type="protein sequence ID" value="MDO5972269.1"/>
    <property type="molecule type" value="Genomic_DNA"/>
</dbReference>
<reference evidence="2" key="1">
    <citation type="submission" date="2023-07" db="EMBL/GenBank/DDBJ databases">
        <title>Two novel species in the genus Flavivirga.</title>
        <authorList>
            <person name="Kwon K."/>
        </authorList>
    </citation>
    <scope>NUCLEOTIDE SEQUENCE</scope>
    <source>
        <strain evidence="2">KCTC 52353</strain>
    </source>
</reference>
<feature type="transmembrane region" description="Helical" evidence="1">
    <location>
        <begin position="26"/>
        <end position="50"/>
    </location>
</feature>
<feature type="transmembrane region" description="Helical" evidence="1">
    <location>
        <begin position="101"/>
        <end position="122"/>
    </location>
</feature>
<evidence type="ECO:0008006" key="4">
    <source>
        <dbReference type="Google" id="ProtNLM"/>
    </source>
</evidence>
<organism evidence="2 3">
    <name type="scientific">Flavivirga aquimarina</name>
    <dbReference type="NCBI Taxonomy" id="2027862"/>
    <lineage>
        <taxon>Bacteria</taxon>
        <taxon>Pseudomonadati</taxon>
        <taxon>Bacteroidota</taxon>
        <taxon>Flavobacteriia</taxon>
        <taxon>Flavobacteriales</taxon>
        <taxon>Flavobacteriaceae</taxon>
        <taxon>Flavivirga</taxon>
    </lineage>
</organism>
<keyword evidence="1" id="KW-1133">Transmembrane helix</keyword>
<protein>
    <recommendedName>
        <fullName evidence="4">DUF4271 domain-containing protein</fullName>
    </recommendedName>
</protein>
<feature type="transmembrane region" description="Helical" evidence="1">
    <location>
        <begin position="62"/>
        <end position="80"/>
    </location>
</feature>
<dbReference type="RefSeq" id="WP_303280006.1">
    <property type="nucleotide sequence ID" value="NZ_JAUOEK010000184.1"/>
</dbReference>
<proteinExistence type="predicted"/>
<dbReference type="Proteomes" id="UP001176883">
    <property type="component" value="Unassembled WGS sequence"/>
</dbReference>
<evidence type="ECO:0000313" key="2">
    <source>
        <dbReference type="EMBL" id="MDO5972269.1"/>
    </source>
</evidence>
<comment type="caution">
    <text evidence="2">The sequence shown here is derived from an EMBL/GenBank/DDBJ whole genome shotgun (WGS) entry which is preliminary data.</text>
</comment>
<accession>A0ABT8WGH9</accession>
<evidence type="ECO:0000313" key="3">
    <source>
        <dbReference type="Proteomes" id="UP001176883"/>
    </source>
</evidence>
<evidence type="ECO:0000256" key="1">
    <source>
        <dbReference type="SAM" id="Phobius"/>
    </source>
</evidence>
<keyword evidence="3" id="KW-1185">Reference proteome</keyword>
<gene>
    <name evidence="2" type="ORF">Q4Q35_20920</name>
</gene>
<sequence length="125" mass="14655">MNLFDTLFYNIFSQYKTKYKQKANSIAIAYVTLFQVSLLLLLGIFFAGFFKQMHMVTMSSGKAWTLFGLASVFIYFKNWMQYTGKKRMMINAKMNKKKTEHYSLWLLWIMPVAVLGLSIVLYQAV</sequence>